<evidence type="ECO:0000313" key="1">
    <source>
        <dbReference type="EMBL" id="POI21584.1"/>
    </source>
</evidence>
<proteinExistence type="predicted"/>
<name>A0A2P4SBT8_BAMTH</name>
<dbReference type="EMBL" id="PPHD01067441">
    <property type="protein sequence ID" value="POI21584.1"/>
    <property type="molecule type" value="Genomic_DNA"/>
</dbReference>
<evidence type="ECO:0000313" key="2">
    <source>
        <dbReference type="Proteomes" id="UP000237246"/>
    </source>
</evidence>
<accession>A0A2P4SBT8</accession>
<reference evidence="1 2" key="1">
    <citation type="submission" date="2018-01" db="EMBL/GenBank/DDBJ databases">
        <title>Comparison of the Chinese Bamboo Partridge and Red Junglefowl genome sequences highlights the importance of demography in genome evolution.</title>
        <authorList>
            <person name="Tiley G.P."/>
            <person name="Kimball R.T."/>
            <person name="Braun E.L."/>
            <person name="Burleigh J.G."/>
        </authorList>
    </citation>
    <scope>NUCLEOTIDE SEQUENCE [LARGE SCALE GENOMIC DNA]</scope>
    <source>
        <strain evidence="1">RTK389</strain>
        <tissue evidence="1">Blood</tissue>
    </source>
</reference>
<dbReference type="Proteomes" id="UP000237246">
    <property type="component" value="Unassembled WGS sequence"/>
</dbReference>
<sequence length="27" mass="2982">MKSLIFMESSAGEMAVAESTSLEYIQE</sequence>
<organism evidence="1 2">
    <name type="scientific">Bambusicola thoracicus</name>
    <name type="common">Chinese bamboo-partridge</name>
    <name type="synonym">Perdix thoracica</name>
    <dbReference type="NCBI Taxonomy" id="9083"/>
    <lineage>
        <taxon>Eukaryota</taxon>
        <taxon>Metazoa</taxon>
        <taxon>Chordata</taxon>
        <taxon>Craniata</taxon>
        <taxon>Vertebrata</taxon>
        <taxon>Euteleostomi</taxon>
        <taxon>Archelosauria</taxon>
        <taxon>Archosauria</taxon>
        <taxon>Dinosauria</taxon>
        <taxon>Saurischia</taxon>
        <taxon>Theropoda</taxon>
        <taxon>Coelurosauria</taxon>
        <taxon>Aves</taxon>
        <taxon>Neognathae</taxon>
        <taxon>Galloanserae</taxon>
        <taxon>Galliformes</taxon>
        <taxon>Phasianidae</taxon>
        <taxon>Perdicinae</taxon>
        <taxon>Bambusicola</taxon>
    </lineage>
</organism>
<comment type="caution">
    <text evidence="1">The sequence shown here is derived from an EMBL/GenBank/DDBJ whole genome shotgun (WGS) entry which is preliminary data.</text>
</comment>
<dbReference type="AlphaFoldDB" id="A0A2P4SBT8"/>
<gene>
    <name evidence="1" type="ORF">CIB84_014668</name>
</gene>
<protein>
    <submittedName>
        <fullName evidence="1">Uncharacterized protein</fullName>
    </submittedName>
</protein>
<keyword evidence="2" id="KW-1185">Reference proteome</keyword>